<dbReference type="InterPro" id="IPR010998">
    <property type="entry name" value="Integrase_recombinase_N"/>
</dbReference>
<keyword evidence="2" id="KW-0238">DNA-binding</keyword>
<dbReference type="InterPro" id="IPR025269">
    <property type="entry name" value="SAM-like_dom"/>
</dbReference>
<dbReference type="Gene3D" id="1.10.150.130">
    <property type="match status" value="1"/>
</dbReference>
<feature type="domain" description="Tyr recombinase" evidence="4">
    <location>
        <begin position="250"/>
        <end position="385"/>
    </location>
</feature>
<keyword evidence="3" id="KW-0233">DNA recombination</keyword>
<evidence type="ECO:0000259" key="6">
    <source>
        <dbReference type="Pfam" id="PF17293"/>
    </source>
</evidence>
<feature type="domain" description="Phage integrase SAM-like" evidence="5">
    <location>
        <begin position="127"/>
        <end position="214"/>
    </location>
</feature>
<dbReference type="InterPro" id="IPR035386">
    <property type="entry name" value="Arm-DNA-bind_5"/>
</dbReference>
<dbReference type="AlphaFoldDB" id="A0A2W7TSW4"/>
<evidence type="ECO:0000259" key="4">
    <source>
        <dbReference type="Pfam" id="PF00589"/>
    </source>
</evidence>
<dbReference type="Pfam" id="PF17293">
    <property type="entry name" value="Arm-DNA-bind_5"/>
    <property type="match status" value="1"/>
</dbReference>
<dbReference type="Gene3D" id="1.10.443.10">
    <property type="entry name" value="Intergrase catalytic core"/>
    <property type="match status" value="1"/>
</dbReference>
<dbReference type="PANTHER" id="PTHR30349:SF64">
    <property type="entry name" value="PROPHAGE INTEGRASE INTD-RELATED"/>
    <property type="match status" value="1"/>
</dbReference>
<evidence type="ECO:0000259" key="5">
    <source>
        <dbReference type="Pfam" id="PF13102"/>
    </source>
</evidence>
<keyword evidence="8" id="KW-1185">Reference proteome</keyword>
<evidence type="ECO:0000313" key="7">
    <source>
        <dbReference type="EMBL" id="PZX93148.1"/>
    </source>
</evidence>
<dbReference type="GO" id="GO:0003677">
    <property type="term" value="F:DNA binding"/>
    <property type="evidence" value="ECO:0007669"/>
    <property type="project" value="UniProtKB-KW"/>
</dbReference>
<gene>
    <name evidence="7" type="ORF">DOS84_12370</name>
</gene>
<dbReference type="Proteomes" id="UP000249177">
    <property type="component" value="Unassembled WGS sequence"/>
</dbReference>
<evidence type="ECO:0000256" key="3">
    <source>
        <dbReference type="ARBA" id="ARBA00023172"/>
    </source>
</evidence>
<dbReference type="InterPro" id="IPR011010">
    <property type="entry name" value="DNA_brk_join_enz"/>
</dbReference>
<dbReference type="EMBL" id="QKXH01000007">
    <property type="protein sequence ID" value="PZX93148.1"/>
    <property type="molecule type" value="Genomic_DNA"/>
</dbReference>
<dbReference type="PANTHER" id="PTHR30349">
    <property type="entry name" value="PHAGE INTEGRASE-RELATED"/>
    <property type="match status" value="1"/>
</dbReference>
<comment type="caution">
    <text evidence="7">The sequence shown here is derived from an EMBL/GenBank/DDBJ whole genome shotgun (WGS) entry which is preliminary data.</text>
</comment>
<dbReference type="InterPro" id="IPR002104">
    <property type="entry name" value="Integrase_catalytic"/>
</dbReference>
<reference evidence="7 8" key="1">
    <citation type="submission" date="2018-06" db="EMBL/GenBank/DDBJ databases">
        <title>Flavobacterium sp IMCC34762, genome.</title>
        <authorList>
            <person name="Joung Y."/>
            <person name="Cho J."/>
            <person name="Song J."/>
        </authorList>
    </citation>
    <scope>NUCLEOTIDE SEQUENCE [LARGE SCALE GENOMIC DNA]</scope>
    <source>
        <strain evidence="7 8">IMCC34762</strain>
    </source>
</reference>
<dbReference type="CDD" id="cd01185">
    <property type="entry name" value="INTN1_C_like"/>
    <property type="match status" value="1"/>
</dbReference>
<dbReference type="GO" id="GO:0015074">
    <property type="term" value="P:DNA integration"/>
    <property type="evidence" value="ECO:0007669"/>
    <property type="project" value="InterPro"/>
</dbReference>
<evidence type="ECO:0000256" key="2">
    <source>
        <dbReference type="ARBA" id="ARBA00023125"/>
    </source>
</evidence>
<dbReference type="GO" id="GO:0006310">
    <property type="term" value="P:DNA recombination"/>
    <property type="evidence" value="ECO:0007669"/>
    <property type="project" value="UniProtKB-KW"/>
</dbReference>
<dbReference type="Pfam" id="PF00589">
    <property type="entry name" value="Phage_integrase"/>
    <property type="match status" value="1"/>
</dbReference>
<dbReference type="InterPro" id="IPR013762">
    <property type="entry name" value="Integrase-like_cat_sf"/>
</dbReference>
<evidence type="ECO:0000256" key="1">
    <source>
        <dbReference type="ARBA" id="ARBA00008857"/>
    </source>
</evidence>
<proteinExistence type="inferred from homology"/>
<dbReference type="RefSeq" id="WP_111410429.1">
    <property type="nucleotide sequence ID" value="NZ_QKXH01000007.1"/>
</dbReference>
<organism evidence="7 8">
    <name type="scientific">Flavobacterium aquariorum</name>
    <dbReference type="NCBI Taxonomy" id="2217670"/>
    <lineage>
        <taxon>Bacteria</taxon>
        <taxon>Pseudomonadati</taxon>
        <taxon>Bacteroidota</taxon>
        <taxon>Flavobacteriia</taxon>
        <taxon>Flavobacteriales</taxon>
        <taxon>Flavobacteriaceae</taxon>
        <taxon>Flavobacterium</taxon>
    </lineage>
</organism>
<dbReference type="Pfam" id="PF13102">
    <property type="entry name" value="Phage_int_SAM_5"/>
    <property type="match status" value="1"/>
</dbReference>
<name>A0A2W7TSW4_9FLAO</name>
<sequence length="437" mass="50526">MLENSFGIIFFLKSSSKSTNERFIYLRITVNGVPKETSTKRKWNVNRWEQKTGRATGNKEDAKALNFFLYSLEMKIRKFAEQLSEKQESLSSIKLINFVLGKTKQKTTVLQEFQLHNDQMLALVKRGEYAIGTHVRFEISKKHVKDFMGYKYGVEDMEFNELNFEFVKEYEFYLKTVKKNANNTALKYITNFKKIVLIAMDKEFLVTDPFKRFKCKKVKVSKKPLAGFELSLLEKHKFSTARLGVVRDVFVFQCYTGLAYIDAFNLKQSDIKEGVDGEQWILTERQKTGSPINIPLLPKAVEIVERYKNHPLCIERDSVLPVSSNQKMNEYLKEIADLCGITSTLNTHKARRTFGSTVTLNNNVPIHIVKEMLGHQSVSQTEQYALTEQISIGREMTGLKQRLADKEDVSGKVTLQTIERMEKELRDMKEKLALLKS</sequence>
<protein>
    <submittedName>
        <fullName evidence="7">Site-specific integrase</fullName>
    </submittedName>
</protein>
<evidence type="ECO:0000313" key="8">
    <source>
        <dbReference type="Proteomes" id="UP000249177"/>
    </source>
</evidence>
<dbReference type="SUPFAM" id="SSF56349">
    <property type="entry name" value="DNA breaking-rejoining enzymes"/>
    <property type="match status" value="1"/>
</dbReference>
<dbReference type="InterPro" id="IPR050090">
    <property type="entry name" value="Tyrosine_recombinase_XerCD"/>
</dbReference>
<comment type="similarity">
    <text evidence="1">Belongs to the 'phage' integrase family.</text>
</comment>
<dbReference type="OrthoDB" id="1098628at2"/>
<feature type="domain" description="Arm DNA-binding" evidence="6">
    <location>
        <begin position="11"/>
        <end position="92"/>
    </location>
</feature>
<accession>A0A2W7TSW4</accession>